<dbReference type="GO" id="GO:0006508">
    <property type="term" value="P:proteolysis"/>
    <property type="evidence" value="ECO:0007669"/>
    <property type="project" value="InterPro"/>
</dbReference>
<dbReference type="GO" id="GO:0004252">
    <property type="term" value="F:serine-type endopeptidase activity"/>
    <property type="evidence" value="ECO:0007669"/>
    <property type="project" value="InterPro"/>
</dbReference>
<gene>
    <name evidence="4" type="ORF">KHLLAP_LOCUS8914</name>
</gene>
<organism evidence="4 5">
    <name type="scientific">Anthostomella pinea</name>
    <dbReference type="NCBI Taxonomy" id="933095"/>
    <lineage>
        <taxon>Eukaryota</taxon>
        <taxon>Fungi</taxon>
        <taxon>Dikarya</taxon>
        <taxon>Ascomycota</taxon>
        <taxon>Pezizomycotina</taxon>
        <taxon>Sordariomycetes</taxon>
        <taxon>Xylariomycetidae</taxon>
        <taxon>Xylariales</taxon>
        <taxon>Xylariaceae</taxon>
        <taxon>Anthostomella</taxon>
    </lineage>
</organism>
<evidence type="ECO:0000313" key="5">
    <source>
        <dbReference type="Proteomes" id="UP001295740"/>
    </source>
</evidence>
<accession>A0AAI8YKU1</accession>
<feature type="region of interest" description="Disordered" evidence="1">
    <location>
        <begin position="277"/>
        <end position="296"/>
    </location>
</feature>
<sequence>MVGIKLAATFFALCWAPGILAKLVARPEPPMAHRDGASIEAVEMAKARGPPKRVEAPRKEMMPIIHRSQREELVRQKSLSPEQARSQASLSKERIVTDKKTIWDAFFGEDDSESEYKPPLYSTFDRLLQLNSEICCPLKPLEKAFARGVSARTIDDIWAGYCTKCGELVFRYPDEWQTCYCGDSYGHVWCPHCDKTVWRSPSIIENCFCPSRKSTTPKAGSGGADTANTGKNDGPPTYLQISADDQQRIQDLISKHDDAGLKAFLFKLGIGGDNDNDSSDDKGITPLKDTRKEYQEGDRPWSAAVKVLMEVGECSGLIVGKWLVLTAKHCSPQKGAVVYPDVFNNLDEDKKATVVSVVDAVARKDDEGANDHDCYGVMDDWSLMVVDKPIGQDFHIKIWDMSTPLPEGEPLYSNAGYSGKWHDGWLPTKQDGIAIWPGKRGCDLYGPLRANSFTAPGLSGSSLLYKDNANEWFSTGALYGSLYDDDEHTKRLCSLYSTGPGLYGAWQLLTLLTKDLRTIRNYQSMKPGRF</sequence>
<name>A0AAI8YKU1_9PEZI</name>
<keyword evidence="2" id="KW-0732">Signal</keyword>
<feature type="region of interest" description="Disordered" evidence="1">
    <location>
        <begin position="213"/>
        <end position="239"/>
    </location>
</feature>
<dbReference type="Gene3D" id="2.40.10.10">
    <property type="entry name" value="Trypsin-like serine proteases"/>
    <property type="match status" value="2"/>
</dbReference>
<dbReference type="Proteomes" id="UP001295740">
    <property type="component" value="Unassembled WGS sequence"/>
</dbReference>
<dbReference type="Pfam" id="PF00089">
    <property type="entry name" value="Trypsin"/>
    <property type="match status" value="1"/>
</dbReference>
<evidence type="ECO:0000313" key="4">
    <source>
        <dbReference type="EMBL" id="CAJ2508446.1"/>
    </source>
</evidence>
<dbReference type="InterPro" id="IPR043504">
    <property type="entry name" value="Peptidase_S1_PA_chymotrypsin"/>
</dbReference>
<proteinExistence type="predicted"/>
<feature type="region of interest" description="Disordered" evidence="1">
    <location>
        <begin position="72"/>
        <end position="91"/>
    </location>
</feature>
<evidence type="ECO:0000256" key="2">
    <source>
        <dbReference type="SAM" id="SignalP"/>
    </source>
</evidence>
<feature type="domain" description="Peptidase S1" evidence="3">
    <location>
        <begin position="292"/>
        <end position="357"/>
    </location>
</feature>
<reference evidence="4" key="1">
    <citation type="submission" date="2023-10" db="EMBL/GenBank/DDBJ databases">
        <authorList>
            <person name="Hackl T."/>
        </authorList>
    </citation>
    <scope>NUCLEOTIDE SEQUENCE</scope>
</reference>
<feature type="compositionally biased region" description="Basic and acidic residues" evidence="1">
    <location>
        <begin position="279"/>
        <end position="296"/>
    </location>
</feature>
<dbReference type="InterPro" id="IPR009003">
    <property type="entry name" value="Peptidase_S1_PA"/>
</dbReference>
<dbReference type="AlphaFoldDB" id="A0AAI8YKU1"/>
<keyword evidence="5" id="KW-1185">Reference proteome</keyword>
<feature type="compositionally biased region" description="Polar residues" evidence="1">
    <location>
        <begin position="77"/>
        <end position="90"/>
    </location>
</feature>
<evidence type="ECO:0000256" key="1">
    <source>
        <dbReference type="SAM" id="MobiDB-lite"/>
    </source>
</evidence>
<dbReference type="InterPro" id="IPR001254">
    <property type="entry name" value="Trypsin_dom"/>
</dbReference>
<dbReference type="EMBL" id="CAUWAG010000011">
    <property type="protein sequence ID" value="CAJ2508446.1"/>
    <property type="molecule type" value="Genomic_DNA"/>
</dbReference>
<evidence type="ECO:0000259" key="3">
    <source>
        <dbReference type="Pfam" id="PF00089"/>
    </source>
</evidence>
<protein>
    <submittedName>
        <fullName evidence="4">Uu.00g134720.m01.CDS01</fullName>
    </submittedName>
</protein>
<feature type="signal peptide" evidence="2">
    <location>
        <begin position="1"/>
        <end position="21"/>
    </location>
</feature>
<feature type="chain" id="PRO_5042489317" evidence="2">
    <location>
        <begin position="22"/>
        <end position="530"/>
    </location>
</feature>
<dbReference type="SUPFAM" id="SSF50494">
    <property type="entry name" value="Trypsin-like serine proteases"/>
    <property type="match status" value="1"/>
</dbReference>
<comment type="caution">
    <text evidence="4">The sequence shown here is derived from an EMBL/GenBank/DDBJ whole genome shotgun (WGS) entry which is preliminary data.</text>
</comment>